<name>A0AB39RMN9_9ACTN</name>
<sequence>MTPVTSSPPEGLRERKKRATRRALQASAVTLFRRHGPDAVTVEDICADAGVSPRTFFNYFSAKEEAVFSLEEGIPSLIQQRITDRPAHETPLEAIHAVLAERLGELTTGGLLLGRAALLRERPELLPRITQTHRAVEDAVIAAVAARTGLPESDLYVRTTAAVAFAAQQAAVTCWQPDSGDDAVTVLDRAFDLVRDGLSWEPPTG</sequence>
<dbReference type="SUPFAM" id="SSF46689">
    <property type="entry name" value="Homeodomain-like"/>
    <property type="match status" value="1"/>
</dbReference>
<dbReference type="GO" id="GO:0000976">
    <property type="term" value="F:transcription cis-regulatory region binding"/>
    <property type="evidence" value="ECO:0007669"/>
    <property type="project" value="TreeGrafter"/>
</dbReference>
<dbReference type="InterPro" id="IPR023772">
    <property type="entry name" value="DNA-bd_HTH_TetR-type_CS"/>
</dbReference>
<dbReference type="PROSITE" id="PS50977">
    <property type="entry name" value="HTH_TETR_2"/>
    <property type="match status" value="1"/>
</dbReference>
<dbReference type="AlphaFoldDB" id="A0AB39RMN9"/>
<dbReference type="InterPro" id="IPR041347">
    <property type="entry name" value="MftR_C"/>
</dbReference>
<gene>
    <name evidence="6" type="ORF">AB5J53_34575</name>
</gene>
<dbReference type="Pfam" id="PF17754">
    <property type="entry name" value="TetR_C_14"/>
    <property type="match status" value="1"/>
</dbReference>
<protein>
    <submittedName>
        <fullName evidence="6">TetR family transcriptional regulator</fullName>
    </submittedName>
</protein>
<keyword evidence="2 4" id="KW-0238">DNA-binding</keyword>
<evidence type="ECO:0000256" key="1">
    <source>
        <dbReference type="ARBA" id="ARBA00023015"/>
    </source>
</evidence>
<proteinExistence type="predicted"/>
<keyword evidence="1" id="KW-0805">Transcription regulation</keyword>
<dbReference type="Gene3D" id="1.10.357.10">
    <property type="entry name" value="Tetracycline Repressor, domain 2"/>
    <property type="match status" value="1"/>
</dbReference>
<dbReference type="InterPro" id="IPR001647">
    <property type="entry name" value="HTH_TetR"/>
</dbReference>
<dbReference type="EMBL" id="CP163443">
    <property type="protein sequence ID" value="XDQ56439.1"/>
    <property type="molecule type" value="Genomic_DNA"/>
</dbReference>
<dbReference type="PANTHER" id="PTHR30055">
    <property type="entry name" value="HTH-TYPE TRANSCRIPTIONAL REGULATOR RUTR"/>
    <property type="match status" value="1"/>
</dbReference>
<keyword evidence="3" id="KW-0804">Transcription</keyword>
<evidence type="ECO:0000256" key="2">
    <source>
        <dbReference type="ARBA" id="ARBA00023125"/>
    </source>
</evidence>
<dbReference type="PROSITE" id="PS01081">
    <property type="entry name" value="HTH_TETR_1"/>
    <property type="match status" value="1"/>
</dbReference>
<dbReference type="InterPro" id="IPR050109">
    <property type="entry name" value="HTH-type_TetR-like_transc_reg"/>
</dbReference>
<reference evidence="6" key="1">
    <citation type="submission" date="2024-07" db="EMBL/GenBank/DDBJ databases">
        <authorList>
            <person name="Yu S.T."/>
        </authorList>
    </citation>
    <scope>NUCLEOTIDE SEQUENCE</scope>
    <source>
        <strain evidence="6">R41</strain>
    </source>
</reference>
<evidence type="ECO:0000313" key="6">
    <source>
        <dbReference type="EMBL" id="XDQ56439.1"/>
    </source>
</evidence>
<dbReference type="PANTHER" id="PTHR30055:SF238">
    <property type="entry name" value="MYCOFACTOCIN BIOSYNTHESIS TRANSCRIPTIONAL REGULATOR MFTR-RELATED"/>
    <property type="match status" value="1"/>
</dbReference>
<evidence type="ECO:0000256" key="3">
    <source>
        <dbReference type="ARBA" id="ARBA00023163"/>
    </source>
</evidence>
<dbReference type="GO" id="GO:0003700">
    <property type="term" value="F:DNA-binding transcription factor activity"/>
    <property type="evidence" value="ECO:0007669"/>
    <property type="project" value="TreeGrafter"/>
</dbReference>
<dbReference type="RefSeq" id="WP_369249526.1">
    <property type="nucleotide sequence ID" value="NZ_CP163443.1"/>
</dbReference>
<dbReference type="Pfam" id="PF00440">
    <property type="entry name" value="TetR_N"/>
    <property type="match status" value="1"/>
</dbReference>
<feature type="DNA-binding region" description="H-T-H motif" evidence="4">
    <location>
        <begin position="41"/>
        <end position="60"/>
    </location>
</feature>
<organism evidence="6">
    <name type="scientific">Streptomyces sp. R41</name>
    <dbReference type="NCBI Taxonomy" id="3238632"/>
    <lineage>
        <taxon>Bacteria</taxon>
        <taxon>Bacillati</taxon>
        <taxon>Actinomycetota</taxon>
        <taxon>Actinomycetes</taxon>
        <taxon>Kitasatosporales</taxon>
        <taxon>Streptomycetaceae</taxon>
        <taxon>Streptomyces</taxon>
    </lineage>
</organism>
<accession>A0AB39RMN9</accession>
<feature type="domain" description="HTH tetR-type" evidence="5">
    <location>
        <begin position="18"/>
        <end position="78"/>
    </location>
</feature>
<evidence type="ECO:0000259" key="5">
    <source>
        <dbReference type="PROSITE" id="PS50977"/>
    </source>
</evidence>
<dbReference type="InterPro" id="IPR009057">
    <property type="entry name" value="Homeodomain-like_sf"/>
</dbReference>
<dbReference type="Gene3D" id="1.10.10.60">
    <property type="entry name" value="Homeodomain-like"/>
    <property type="match status" value="1"/>
</dbReference>
<evidence type="ECO:0000256" key="4">
    <source>
        <dbReference type="PROSITE-ProRule" id="PRU00335"/>
    </source>
</evidence>